<reference evidence="2 3" key="1">
    <citation type="submission" date="2015-10" db="EMBL/GenBank/DDBJ databases">
        <title>Genome analyses suggest a sexual origin of heterokaryosis in a supposedly ancient asexual fungus.</title>
        <authorList>
            <person name="Ropars J."/>
            <person name="Sedzielewska K."/>
            <person name="Noel J."/>
            <person name="Charron P."/>
            <person name="Farinelli L."/>
            <person name="Marton T."/>
            <person name="Kruger M."/>
            <person name="Pelin A."/>
            <person name="Brachmann A."/>
            <person name="Corradi N."/>
        </authorList>
    </citation>
    <scope>NUCLEOTIDE SEQUENCE [LARGE SCALE GENOMIC DNA]</scope>
    <source>
        <strain evidence="2 3">A4</strain>
    </source>
</reference>
<keyword evidence="1" id="KW-0472">Membrane</keyword>
<name>A0A2I1G546_9GLOM</name>
<evidence type="ECO:0000313" key="2">
    <source>
        <dbReference type="EMBL" id="PKY41701.1"/>
    </source>
</evidence>
<evidence type="ECO:0000256" key="1">
    <source>
        <dbReference type="SAM" id="Phobius"/>
    </source>
</evidence>
<keyword evidence="1" id="KW-1133">Transmembrane helix</keyword>
<evidence type="ECO:0000313" key="3">
    <source>
        <dbReference type="Proteomes" id="UP000234323"/>
    </source>
</evidence>
<proteinExistence type="predicted"/>
<gene>
    <name evidence="2" type="ORF">RhiirA4_396358</name>
</gene>
<accession>A0A2I1G546</accession>
<keyword evidence="1" id="KW-0812">Transmembrane</keyword>
<comment type="caution">
    <text evidence="2">The sequence shown here is derived from an EMBL/GenBank/DDBJ whole genome shotgun (WGS) entry which is preliminary data.</text>
</comment>
<sequence>MFDITKSWTFDYAIKELKVIPEHMSILLLGNFGDLRLSIYYILKLSFCYIINLFILNGLHIKFAAVDYKITNLSVYS</sequence>
<organism evidence="2 3">
    <name type="scientific">Rhizophagus irregularis</name>
    <dbReference type="NCBI Taxonomy" id="588596"/>
    <lineage>
        <taxon>Eukaryota</taxon>
        <taxon>Fungi</taxon>
        <taxon>Fungi incertae sedis</taxon>
        <taxon>Mucoromycota</taxon>
        <taxon>Glomeromycotina</taxon>
        <taxon>Glomeromycetes</taxon>
        <taxon>Glomerales</taxon>
        <taxon>Glomeraceae</taxon>
        <taxon>Rhizophagus</taxon>
    </lineage>
</organism>
<dbReference type="VEuPathDB" id="FungiDB:RhiirA1_418574"/>
<dbReference type="EMBL" id="LLXI01000162">
    <property type="protein sequence ID" value="PKY41701.1"/>
    <property type="molecule type" value="Genomic_DNA"/>
</dbReference>
<protein>
    <submittedName>
        <fullName evidence="2">Uncharacterized protein</fullName>
    </submittedName>
</protein>
<dbReference type="AlphaFoldDB" id="A0A2I1G546"/>
<dbReference type="Proteomes" id="UP000234323">
    <property type="component" value="Unassembled WGS sequence"/>
</dbReference>
<feature type="transmembrane region" description="Helical" evidence="1">
    <location>
        <begin position="39"/>
        <end position="59"/>
    </location>
</feature>
<keyword evidence="3" id="KW-1185">Reference proteome</keyword>